<name>E2AJD6_CAMFO</name>
<keyword evidence="2" id="KW-1185">Reference proteome</keyword>
<reference evidence="1 2" key="1">
    <citation type="journal article" date="2010" name="Science">
        <title>Genomic comparison of the ants Camponotus floridanus and Harpegnathos saltator.</title>
        <authorList>
            <person name="Bonasio R."/>
            <person name="Zhang G."/>
            <person name="Ye C."/>
            <person name="Mutti N.S."/>
            <person name="Fang X."/>
            <person name="Qin N."/>
            <person name="Donahue G."/>
            <person name="Yang P."/>
            <person name="Li Q."/>
            <person name="Li C."/>
            <person name="Zhang P."/>
            <person name="Huang Z."/>
            <person name="Berger S.L."/>
            <person name="Reinberg D."/>
            <person name="Wang J."/>
            <person name="Liebig J."/>
        </authorList>
    </citation>
    <scope>NUCLEOTIDE SEQUENCE [LARGE SCALE GENOMIC DNA]</scope>
    <source>
        <strain evidence="2">C129</strain>
    </source>
</reference>
<proteinExistence type="predicted"/>
<dbReference type="AlphaFoldDB" id="E2AJD6"/>
<dbReference type="Proteomes" id="UP000000311">
    <property type="component" value="Unassembled WGS sequence"/>
</dbReference>
<accession>E2AJD6</accession>
<organism evidence="2">
    <name type="scientific">Camponotus floridanus</name>
    <name type="common">Florida carpenter ant</name>
    <dbReference type="NCBI Taxonomy" id="104421"/>
    <lineage>
        <taxon>Eukaryota</taxon>
        <taxon>Metazoa</taxon>
        <taxon>Ecdysozoa</taxon>
        <taxon>Arthropoda</taxon>
        <taxon>Hexapoda</taxon>
        <taxon>Insecta</taxon>
        <taxon>Pterygota</taxon>
        <taxon>Neoptera</taxon>
        <taxon>Endopterygota</taxon>
        <taxon>Hymenoptera</taxon>
        <taxon>Apocrita</taxon>
        <taxon>Aculeata</taxon>
        <taxon>Formicoidea</taxon>
        <taxon>Formicidae</taxon>
        <taxon>Formicinae</taxon>
        <taxon>Camponotus</taxon>
    </lineage>
</organism>
<dbReference type="EMBL" id="GL439972">
    <property type="protein sequence ID" value="EFN66457.1"/>
    <property type="molecule type" value="Genomic_DNA"/>
</dbReference>
<evidence type="ECO:0000313" key="2">
    <source>
        <dbReference type="Proteomes" id="UP000000311"/>
    </source>
</evidence>
<dbReference type="InParanoid" id="E2AJD6"/>
<evidence type="ECO:0000313" key="1">
    <source>
        <dbReference type="EMBL" id="EFN66457.1"/>
    </source>
</evidence>
<gene>
    <name evidence="1" type="ORF">EAG_12606</name>
</gene>
<protein>
    <submittedName>
        <fullName evidence="1">Uncharacterized protein</fullName>
    </submittedName>
</protein>
<sequence>MLVCRDHEPTYAAEFRGSCQPLGRSQTSADGIAVCRVSAILASFNDRILYENGGRDANTADLTVGKVLWLDHHRNKHRKVSHHAKMKYCFDCKFGFECRAERQCSEAKKGLGLILVDSASAGNENYPQQVAVEMHRAASRGFAT</sequence>